<dbReference type="SUPFAM" id="SSF55874">
    <property type="entry name" value="ATPase domain of HSP90 chaperone/DNA topoisomerase II/histidine kinase"/>
    <property type="match status" value="1"/>
</dbReference>
<dbReference type="SUPFAM" id="SSF47384">
    <property type="entry name" value="Homodimeric domain of signal transducing histidine kinase"/>
    <property type="match status" value="1"/>
</dbReference>
<dbReference type="Proteomes" id="UP000824056">
    <property type="component" value="Unassembled WGS sequence"/>
</dbReference>
<evidence type="ECO:0000313" key="8">
    <source>
        <dbReference type="EMBL" id="HIZ65305.1"/>
    </source>
</evidence>
<dbReference type="InterPro" id="IPR005467">
    <property type="entry name" value="His_kinase_dom"/>
</dbReference>
<evidence type="ECO:0000256" key="1">
    <source>
        <dbReference type="ARBA" id="ARBA00000085"/>
    </source>
</evidence>
<dbReference type="SMART" id="SM00387">
    <property type="entry name" value="HATPase_c"/>
    <property type="match status" value="1"/>
</dbReference>
<evidence type="ECO:0000259" key="7">
    <source>
        <dbReference type="PROSITE" id="PS50109"/>
    </source>
</evidence>
<dbReference type="Pfam" id="PF02518">
    <property type="entry name" value="HATPase_c"/>
    <property type="match status" value="1"/>
</dbReference>
<dbReference type="AlphaFoldDB" id="A0A9D2FRR1"/>
<protein>
    <recommendedName>
        <fullName evidence="2">histidine kinase</fullName>
        <ecNumber evidence="2">2.7.13.3</ecNumber>
    </recommendedName>
</protein>
<name>A0A9D2FRR1_9FIRM</name>
<dbReference type="Gene3D" id="3.30.565.10">
    <property type="entry name" value="Histidine kinase-like ATPase, C-terminal domain"/>
    <property type="match status" value="1"/>
</dbReference>
<dbReference type="InterPro" id="IPR003661">
    <property type="entry name" value="HisK_dim/P_dom"/>
</dbReference>
<feature type="domain" description="Histidine kinase" evidence="7">
    <location>
        <begin position="214"/>
        <end position="399"/>
    </location>
</feature>
<evidence type="ECO:0000256" key="2">
    <source>
        <dbReference type="ARBA" id="ARBA00012438"/>
    </source>
</evidence>
<sequence>MFHKLQKRLTLLYTITTGGILTAVLLVCFFYMKSSLEAKNEALFTSLFLGISGIFQTESVLSDTWLANAETANDLIIHIEDNGTPLFFPGSWEPRTQREELVKRAQNLAQGSGKKLVSGSPTSQQSPILYFNGDHGDSYTAMVLTLSVDSKTRSLLVIQDITASARQAVFQGVFFLVVGSAGIILLFFASWYAVGKTLVPLKENQKQQAEFIAAASHELRSPLAVIQASASALRTDPLSAPAMTLNIEKECVRMGALIKDLLVLAAADSKSWTLSLKPWDGDTLLLDVYETFEPLCRQKEIPLHLSIPQEELPKALCDKNRVIQILTILMDNAISYTPAGKSIDLQIHLQKKFICFTVEDHGKGIPKDEKKFVFQRFYQGDRSRKDSAKTYNDSSLKRR</sequence>
<dbReference type="PANTHER" id="PTHR43711">
    <property type="entry name" value="TWO-COMPONENT HISTIDINE KINASE"/>
    <property type="match status" value="1"/>
</dbReference>
<reference evidence="8" key="1">
    <citation type="journal article" date="2021" name="PeerJ">
        <title>Extensive microbial diversity within the chicken gut microbiome revealed by metagenomics and culture.</title>
        <authorList>
            <person name="Gilroy R."/>
            <person name="Ravi A."/>
            <person name="Getino M."/>
            <person name="Pursley I."/>
            <person name="Horton D.L."/>
            <person name="Alikhan N.F."/>
            <person name="Baker D."/>
            <person name="Gharbi K."/>
            <person name="Hall N."/>
            <person name="Watson M."/>
            <person name="Adriaenssens E.M."/>
            <person name="Foster-Nyarko E."/>
            <person name="Jarju S."/>
            <person name="Secka A."/>
            <person name="Antonio M."/>
            <person name="Oren A."/>
            <person name="Chaudhuri R.R."/>
            <person name="La Ragione R."/>
            <person name="Hildebrand F."/>
            <person name="Pallen M.J."/>
        </authorList>
    </citation>
    <scope>NUCLEOTIDE SEQUENCE</scope>
    <source>
        <strain evidence="8">1068</strain>
    </source>
</reference>
<proteinExistence type="predicted"/>
<gene>
    <name evidence="8" type="ORF">H9809_05295</name>
</gene>
<dbReference type="InterPro" id="IPR050736">
    <property type="entry name" value="Sensor_HK_Regulatory"/>
</dbReference>
<evidence type="ECO:0000313" key="9">
    <source>
        <dbReference type="Proteomes" id="UP000824056"/>
    </source>
</evidence>
<evidence type="ECO:0000256" key="3">
    <source>
        <dbReference type="ARBA" id="ARBA00022679"/>
    </source>
</evidence>
<organism evidence="8 9">
    <name type="scientific">Candidatus Blautia pullicola</name>
    <dbReference type="NCBI Taxonomy" id="2838498"/>
    <lineage>
        <taxon>Bacteria</taxon>
        <taxon>Bacillati</taxon>
        <taxon>Bacillota</taxon>
        <taxon>Clostridia</taxon>
        <taxon>Lachnospirales</taxon>
        <taxon>Lachnospiraceae</taxon>
        <taxon>Blautia</taxon>
    </lineage>
</organism>
<accession>A0A9D2FRR1</accession>
<dbReference type="EC" id="2.7.13.3" evidence="2"/>
<keyword evidence="4 8" id="KW-0418">Kinase</keyword>
<dbReference type="Pfam" id="PF00512">
    <property type="entry name" value="HisKA"/>
    <property type="match status" value="1"/>
</dbReference>
<dbReference type="GO" id="GO:0000155">
    <property type="term" value="F:phosphorelay sensor kinase activity"/>
    <property type="evidence" value="ECO:0007669"/>
    <property type="project" value="InterPro"/>
</dbReference>
<keyword evidence="3" id="KW-0808">Transferase</keyword>
<dbReference type="InterPro" id="IPR003594">
    <property type="entry name" value="HATPase_dom"/>
</dbReference>
<dbReference type="InterPro" id="IPR036097">
    <property type="entry name" value="HisK_dim/P_sf"/>
</dbReference>
<dbReference type="PROSITE" id="PS50109">
    <property type="entry name" value="HIS_KIN"/>
    <property type="match status" value="1"/>
</dbReference>
<dbReference type="PANTHER" id="PTHR43711:SF1">
    <property type="entry name" value="HISTIDINE KINASE 1"/>
    <property type="match status" value="1"/>
</dbReference>
<feature type="transmembrane region" description="Helical" evidence="6">
    <location>
        <begin position="12"/>
        <end position="32"/>
    </location>
</feature>
<reference evidence="8" key="2">
    <citation type="submission" date="2021-04" db="EMBL/GenBank/DDBJ databases">
        <authorList>
            <person name="Gilroy R."/>
        </authorList>
    </citation>
    <scope>NUCLEOTIDE SEQUENCE</scope>
    <source>
        <strain evidence="8">1068</strain>
    </source>
</reference>
<comment type="catalytic activity">
    <reaction evidence="1">
        <text>ATP + protein L-histidine = ADP + protein N-phospho-L-histidine.</text>
        <dbReference type="EC" id="2.7.13.3"/>
    </reaction>
</comment>
<dbReference type="SMART" id="SM00388">
    <property type="entry name" value="HisKA"/>
    <property type="match status" value="1"/>
</dbReference>
<keyword evidence="6" id="KW-1133">Transmembrane helix</keyword>
<comment type="caution">
    <text evidence="8">The sequence shown here is derived from an EMBL/GenBank/DDBJ whole genome shotgun (WGS) entry which is preliminary data.</text>
</comment>
<keyword evidence="6" id="KW-0472">Membrane</keyword>
<keyword evidence="6" id="KW-0812">Transmembrane</keyword>
<dbReference type="InterPro" id="IPR036890">
    <property type="entry name" value="HATPase_C_sf"/>
</dbReference>
<dbReference type="EMBL" id="DXBG01000127">
    <property type="protein sequence ID" value="HIZ65305.1"/>
    <property type="molecule type" value="Genomic_DNA"/>
</dbReference>
<evidence type="ECO:0000256" key="6">
    <source>
        <dbReference type="SAM" id="Phobius"/>
    </source>
</evidence>
<feature type="transmembrane region" description="Helical" evidence="6">
    <location>
        <begin position="173"/>
        <end position="194"/>
    </location>
</feature>
<dbReference type="CDD" id="cd00082">
    <property type="entry name" value="HisKA"/>
    <property type="match status" value="1"/>
</dbReference>
<dbReference type="CDD" id="cd00075">
    <property type="entry name" value="HATPase"/>
    <property type="match status" value="1"/>
</dbReference>
<keyword evidence="5" id="KW-0902">Two-component regulatory system</keyword>
<dbReference type="Gene3D" id="1.10.287.130">
    <property type="match status" value="1"/>
</dbReference>
<evidence type="ECO:0000256" key="4">
    <source>
        <dbReference type="ARBA" id="ARBA00022777"/>
    </source>
</evidence>
<evidence type="ECO:0000256" key="5">
    <source>
        <dbReference type="ARBA" id="ARBA00023012"/>
    </source>
</evidence>